<sequence>MTENRLEPTAQDSPDSSEDSLDSSGEAGESGGGYRIAVVGCGPKALFALESLVRRLRRRADDLPEIAVDLFDDNPHFGAGAAYAPDQPEYLRLNVTSRIVDVHEPHAPDRYVDGFGDWTAQHAPHLGDDSFPPRAEVGRYLQYAWERVLGAAPRTVSVTRVPSRVVSVATASTSGGWMAETDAGTEYGPYHEVLLSTGHRGEHPDALRNGWSAPVPLVPQVFPVRQWLTEDNVPVGSTVAVRGGALTFIDACLALTQGRGGMFSTGDDGRMVYLASGHEPRAIAPITRDGLFLDAKTGASVVVDGLDELLESTAARVRRAEDAGAVIREVEAAAAEMLGRCEAATVSDPQWEVSYTLRHGADPGSERLDRAVRVLRYSLAVAEGREAPGAAWALGRAWAQLYPAIVDRLSHREFTAQEWADFRTVAVAMERLAFGPPPVNAAKLLALIDAGIVDADWIHGGVQVDTGGLTGVPRDAREPDVVVDAVMAPAGIAPAGVPIYDRLLSTGTLSLAPGRRGARITACGQAVDGTGAHVPGLSVLGRPTEDYVIGHDTLNRALHDTPQRWADRVAQQILGADRTERAAAAAGDATEPRAAHVPPVAVNRDGGLL</sequence>
<reference evidence="3 4" key="1">
    <citation type="submission" date="2019-05" db="EMBL/GenBank/DDBJ databases">
        <title>Kocuria coralli sp. nov., a novel actinobacterium isolated from coral reef seawater.</title>
        <authorList>
            <person name="Li J."/>
        </authorList>
    </citation>
    <scope>NUCLEOTIDE SEQUENCE [LARGE SCALE GENOMIC DNA]</scope>
    <source>
        <strain evidence="3 4">SCSIO 13007</strain>
    </source>
</reference>
<dbReference type="Pfam" id="PF13454">
    <property type="entry name" value="NAD_binding_9"/>
    <property type="match status" value="1"/>
</dbReference>
<evidence type="ECO:0000313" key="4">
    <source>
        <dbReference type="Proteomes" id="UP000325957"/>
    </source>
</evidence>
<feature type="region of interest" description="Disordered" evidence="1">
    <location>
        <begin position="1"/>
        <end position="29"/>
    </location>
</feature>
<organism evidence="3 4">
    <name type="scientific">Kocuria coralli</name>
    <dbReference type="NCBI Taxonomy" id="1461025"/>
    <lineage>
        <taxon>Bacteria</taxon>
        <taxon>Bacillati</taxon>
        <taxon>Actinomycetota</taxon>
        <taxon>Actinomycetes</taxon>
        <taxon>Micrococcales</taxon>
        <taxon>Micrococcaceae</taxon>
        <taxon>Kocuria</taxon>
    </lineage>
</organism>
<dbReference type="InterPro" id="IPR052189">
    <property type="entry name" value="L-asp_N-monooxygenase_NS-form"/>
</dbReference>
<protein>
    <submittedName>
        <fullName evidence="3">Amino acid decarboxylase</fullName>
    </submittedName>
</protein>
<gene>
    <name evidence="3" type="ORF">FCK90_13185</name>
</gene>
<evidence type="ECO:0000313" key="3">
    <source>
        <dbReference type="EMBL" id="KAA9393229.1"/>
    </source>
</evidence>
<dbReference type="RefSeq" id="WP_158034774.1">
    <property type="nucleotide sequence ID" value="NZ_ML708627.1"/>
</dbReference>
<dbReference type="InterPro" id="IPR038732">
    <property type="entry name" value="HpyO/CreE_NAD-binding"/>
</dbReference>
<proteinExistence type="predicted"/>
<dbReference type="OrthoDB" id="3653265at2"/>
<dbReference type="PANTHER" id="PTHR40254:SF1">
    <property type="entry name" value="BLR0577 PROTEIN"/>
    <property type="match status" value="1"/>
</dbReference>
<accession>A0A5J5KU25</accession>
<keyword evidence="4" id="KW-1185">Reference proteome</keyword>
<evidence type="ECO:0000259" key="2">
    <source>
        <dbReference type="Pfam" id="PF13454"/>
    </source>
</evidence>
<dbReference type="Gene3D" id="3.50.50.60">
    <property type="entry name" value="FAD/NAD(P)-binding domain"/>
    <property type="match status" value="1"/>
</dbReference>
<dbReference type="InterPro" id="IPR036188">
    <property type="entry name" value="FAD/NAD-bd_sf"/>
</dbReference>
<evidence type="ECO:0000256" key="1">
    <source>
        <dbReference type="SAM" id="MobiDB-lite"/>
    </source>
</evidence>
<dbReference type="PANTHER" id="PTHR40254">
    <property type="entry name" value="BLR0577 PROTEIN"/>
    <property type="match status" value="1"/>
</dbReference>
<comment type="caution">
    <text evidence="3">The sequence shown here is derived from an EMBL/GenBank/DDBJ whole genome shotgun (WGS) entry which is preliminary data.</text>
</comment>
<name>A0A5J5KU25_9MICC</name>
<dbReference type="SUPFAM" id="SSF51905">
    <property type="entry name" value="FAD/NAD(P)-binding domain"/>
    <property type="match status" value="1"/>
</dbReference>
<feature type="domain" description="FAD-dependent urate hydroxylase HpyO/Asp monooxygenase CreE-like FAD/NAD(P)-binding" evidence="2">
    <location>
        <begin position="37"/>
        <end position="199"/>
    </location>
</feature>
<feature type="region of interest" description="Disordered" evidence="1">
    <location>
        <begin position="580"/>
        <end position="609"/>
    </location>
</feature>
<dbReference type="EMBL" id="SZWF01000023">
    <property type="protein sequence ID" value="KAA9393229.1"/>
    <property type="molecule type" value="Genomic_DNA"/>
</dbReference>
<dbReference type="AlphaFoldDB" id="A0A5J5KU25"/>
<dbReference type="Proteomes" id="UP000325957">
    <property type="component" value="Unassembled WGS sequence"/>
</dbReference>